<dbReference type="PROSITE" id="PS50110">
    <property type="entry name" value="RESPONSE_REGULATORY"/>
    <property type="match status" value="1"/>
</dbReference>
<feature type="modified residue" description="4-aspartylphosphate" evidence="1">
    <location>
        <position position="68"/>
    </location>
</feature>
<dbReference type="RefSeq" id="WP_207367170.1">
    <property type="nucleotide sequence ID" value="NZ_JAFMYV010000016.1"/>
</dbReference>
<dbReference type="InterPro" id="IPR011006">
    <property type="entry name" value="CheY-like_superfamily"/>
</dbReference>
<name>A0A939K774_9BACT</name>
<dbReference type="PANTHER" id="PTHR44520">
    <property type="entry name" value="RESPONSE REGULATOR RCP1-RELATED"/>
    <property type="match status" value="1"/>
</dbReference>
<gene>
    <name evidence="3" type="ORF">J2I47_24025</name>
</gene>
<dbReference type="Proteomes" id="UP000664034">
    <property type="component" value="Unassembled WGS sequence"/>
</dbReference>
<keyword evidence="1" id="KW-0597">Phosphoprotein</keyword>
<evidence type="ECO:0000313" key="3">
    <source>
        <dbReference type="EMBL" id="MBO0939638.1"/>
    </source>
</evidence>
<feature type="domain" description="Response regulatory" evidence="2">
    <location>
        <begin position="9"/>
        <end position="135"/>
    </location>
</feature>
<dbReference type="InterPro" id="IPR001789">
    <property type="entry name" value="Sig_transdc_resp-reg_receiver"/>
</dbReference>
<protein>
    <submittedName>
        <fullName evidence="3">Response regulator</fullName>
    </submittedName>
</protein>
<sequence length="147" mass="16974">MNNEMTVPSFVLVDDDEDDRLLMRMALAETNSQFPVQEFTNGAELIDYLESDIKNHADNQIHWLIIMDINMPIMSGPDALRKLQQHPLWRRIPVMMMSTSDDPQLVQQLIDLGAKSYVVKPKSYSGLVNSIKTTFEPWLQQQINQLK</sequence>
<comment type="caution">
    <text evidence="3">The sequence shown here is derived from an EMBL/GenBank/DDBJ whole genome shotgun (WGS) entry which is preliminary data.</text>
</comment>
<accession>A0A939K774</accession>
<reference evidence="3" key="1">
    <citation type="submission" date="2021-03" db="EMBL/GenBank/DDBJ databases">
        <title>Fibrella sp. HMF5335 genome sequencing and assembly.</title>
        <authorList>
            <person name="Kang H."/>
            <person name="Kim H."/>
            <person name="Bae S."/>
            <person name="Joh K."/>
        </authorList>
    </citation>
    <scope>NUCLEOTIDE SEQUENCE</scope>
    <source>
        <strain evidence="3">HMF5335</strain>
    </source>
</reference>
<dbReference type="Gene3D" id="3.40.50.2300">
    <property type="match status" value="1"/>
</dbReference>
<organism evidence="3 4">
    <name type="scientific">Fibrella rubiginis</name>
    <dbReference type="NCBI Taxonomy" id="2817060"/>
    <lineage>
        <taxon>Bacteria</taxon>
        <taxon>Pseudomonadati</taxon>
        <taxon>Bacteroidota</taxon>
        <taxon>Cytophagia</taxon>
        <taxon>Cytophagales</taxon>
        <taxon>Spirosomataceae</taxon>
        <taxon>Fibrella</taxon>
    </lineage>
</organism>
<dbReference type="InterPro" id="IPR052893">
    <property type="entry name" value="TCS_response_regulator"/>
</dbReference>
<dbReference type="SUPFAM" id="SSF52172">
    <property type="entry name" value="CheY-like"/>
    <property type="match status" value="1"/>
</dbReference>
<evidence type="ECO:0000313" key="4">
    <source>
        <dbReference type="Proteomes" id="UP000664034"/>
    </source>
</evidence>
<dbReference type="PANTHER" id="PTHR44520:SF2">
    <property type="entry name" value="RESPONSE REGULATOR RCP1"/>
    <property type="match status" value="1"/>
</dbReference>
<dbReference type="GO" id="GO:0000160">
    <property type="term" value="P:phosphorelay signal transduction system"/>
    <property type="evidence" value="ECO:0007669"/>
    <property type="project" value="InterPro"/>
</dbReference>
<evidence type="ECO:0000256" key="1">
    <source>
        <dbReference type="PROSITE-ProRule" id="PRU00169"/>
    </source>
</evidence>
<keyword evidence="4" id="KW-1185">Reference proteome</keyword>
<dbReference type="AlphaFoldDB" id="A0A939K774"/>
<dbReference type="Pfam" id="PF00072">
    <property type="entry name" value="Response_reg"/>
    <property type="match status" value="1"/>
</dbReference>
<dbReference type="CDD" id="cd17557">
    <property type="entry name" value="REC_Rcp-like"/>
    <property type="match status" value="1"/>
</dbReference>
<dbReference type="EMBL" id="JAFMYV010000016">
    <property type="protein sequence ID" value="MBO0939638.1"/>
    <property type="molecule type" value="Genomic_DNA"/>
</dbReference>
<proteinExistence type="predicted"/>
<dbReference type="SMART" id="SM00448">
    <property type="entry name" value="REC"/>
    <property type="match status" value="1"/>
</dbReference>
<evidence type="ECO:0000259" key="2">
    <source>
        <dbReference type="PROSITE" id="PS50110"/>
    </source>
</evidence>